<feature type="region of interest" description="Disordered" evidence="1">
    <location>
        <begin position="22"/>
        <end position="53"/>
    </location>
</feature>
<evidence type="ECO:0000256" key="1">
    <source>
        <dbReference type="SAM" id="MobiDB-lite"/>
    </source>
</evidence>
<evidence type="ECO:0000313" key="4">
    <source>
        <dbReference type="EMBL" id="SDP47310.1"/>
    </source>
</evidence>
<feature type="signal peptide" evidence="2">
    <location>
        <begin position="1"/>
        <end position="21"/>
    </location>
</feature>
<evidence type="ECO:0000259" key="3">
    <source>
        <dbReference type="Pfam" id="PF01551"/>
    </source>
</evidence>
<dbReference type="GO" id="GO:0004222">
    <property type="term" value="F:metalloendopeptidase activity"/>
    <property type="evidence" value="ECO:0007669"/>
    <property type="project" value="TreeGrafter"/>
</dbReference>
<organism evidence="4 5">
    <name type="scientific">Actinopolyspora xinjiangensis</name>
    <dbReference type="NCBI Taxonomy" id="405564"/>
    <lineage>
        <taxon>Bacteria</taxon>
        <taxon>Bacillati</taxon>
        <taxon>Actinomycetota</taxon>
        <taxon>Actinomycetes</taxon>
        <taxon>Actinopolysporales</taxon>
        <taxon>Actinopolysporaceae</taxon>
        <taxon>Actinopolyspora</taxon>
    </lineage>
</organism>
<dbReference type="PANTHER" id="PTHR21666">
    <property type="entry name" value="PEPTIDASE-RELATED"/>
    <property type="match status" value="1"/>
</dbReference>
<dbReference type="CDD" id="cd12797">
    <property type="entry name" value="M23_peptidase"/>
    <property type="match status" value="1"/>
</dbReference>
<dbReference type="PANTHER" id="PTHR21666:SF270">
    <property type="entry name" value="MUREIN HYDROLASE ACTIVATOR ENVC"/>
    <property type="match status" value="1"/>
</dbReference>
<gene>
    <name evidence="4" type="ORF">SAMN04487905_104262</name>
</gene>
<dbReference type="InterPro" id="IPR011055">
    <property type="entry name" value="Dup_hybrid_motif"/>
</dbReference>
<reference evidence="5" key="1">
    <citation type="submission" date="2016-10" db="EMBL/GenBank/DDBJ databases">
        <authorList>
            <person name="Varghese N."/>
            <person name="Submissions S."/>
        </authorList>
    </citation>
    <scope>NUCLEOTIDE SEQUENCE [LARGE SCALE GENOMIC DNA]</scope>
    <source>
        <strain evidence="5">DSM 46732</strain>
    </source>
</reference>
<dbReference type="SUPFAM" id="SSF51261">
    <property type="entry name" value="Duplicated hybrid motif"/>
    <property type="match status" value="1"/>
</dbReference>
<dbReference type="STRING" id="405564.SAMN04487905_104262"/>
<name>A0A1H0T0R6_9ACTN</name>
<dbReference type="EMBL" id="FNJR01000004">
    <property type="protein sequence ID" value="SDP47310.1"/>
    <property type="molecule type" value="Genomic_DNA"/>
</dbReference>
<dbReference type="InterPro" id="IPR016047">
    <property type="entry name" value="M23ase_b-sheet_dom"/>
</dbReference>
<feature type="domain" description="M23ase beta-sheet core" evidence="3">
    <location>
        <begin position="70"/>
        <end position="167"/>
    </location>
</feature>
<accession>A0A1H0T0R6</accession>
<dbReference type="Gene3D" id="2.70.70.10">
    <property type="entry name" value="Glucose Permease (Domain IIA)"/>
    <property type="match status" value="1"/>
</dbReference>
<dbReference type="InterPro" id="IPR050570">
    <property type="entry name" value="Cell_wall_metabolism_enzyme"/>
</dbReference>
<sequence length="188" mass="19673">MAVMRGWAVALLLTLGTGAVAASGHGGPPSEPTNPSSPRGSPRGPLRDPLRGPAEVLRDFRKPRDRYAPGHRGVDLLAHPRQEVLAAAAGTVGHAGFVVDRHVIAVNHGDGLSTTYEPVLPEVAAGQRVARGEVIGHVTGGHPECPAKPPNTCLHWGVRDHDAYLDPLGALPTGGVRLLPWRASEAEP</sequence>
<evidence type="ECO:0000256" key="2">
    <source>
        <dbReference type="SAM" id="SignalP"/>
    </source>
</evidence>
<keyword evidence="2" id="KW-0732">Signal</keyword>
<dbReference type="AlphaFoldDB" id="A0A1H0T0R6"/>
<evidence type="ECO:0000313" key="5">
    <source>
        <dbReference type="Proteomes" id="UP000199497"/>
    </source>
</evidence>
<keyword evidence="5" id="KW-1185">Reference proteome</keyword>
<protein>
    <submittedName>
        <fullName evidence="4">Peptidase family M23</fullName>
    </submittedName>
</protein>
<dbReference type="Proteomes" id="UP000199497">
    <property type="component" value="Unassembled WGS sequence"/>
</dbReference>
<dbReference type="Pfam" id="PF01551">
    <property type="entry name" value="Peptidase_M23"/>
    <property type="match status" value="1"/>
</dbReference>
<proteinExistence type="predicted"/>
<feature type="chain" id="PRO_5011546868" evidence="2">
    <location>
        <begin position="22"/>
        <end position="188"/>
    </location>
</feature>